<evidence type="ECO:0000313" key="2">
    <source>
        <dbReference type="Proteomes" id="UP001432168"/>
    </source>
</evidence>
<proteinExistence type="predicted"/>
<reference evidence="1" key="1">
    <citation type="submission" date="2022-10" db="EMBL/GenBank/DDBJ databases">
        <title>The complete genomes of actinobacterial strains from the NBC collection.</title>
        <authorList>
            <person name="Joergensen T.S."/>
            <person name="Alvarez Arevalo M."/>
            <person name="Sterndorff E.B."/>
            <person name="Faurdal D."/>
            <person name="Vuksanovic O."/>
            <person name="Mourched A.-S."/>
            <person name="Charusanti P."/>
            <person name="Shaw S."/>
            <person name="Blin K."/>
            <person name="Weber T."/>
        </authorList>
    </citation>
    <scope>NUCLEOTIDE SEQUENCE</scope>
    <source>
        <strain evidence="1">NBC_00686</strain>
    </source>
</reference>
<sequence>MTVLLLLALALTVLLGLLVFMLSSVYLWSADTARRGRAWRLLTAALPTLLSHRARE</sequence>
<protein>
    <submittedName>
        <fullName evidence="1">Uncharacterized protein</fullName>
    </submittedName>
</protein>
<dbReference type="Proteomes" id="UP001432168">
    <property type="component" value="Chromosome"/>
</dbReference>
<dbReference type="RefSeq" id="WP_329270144.1">
    <property type="nucleotide sequence ID" value="NZ_CP109011.1"/>
</dbReference>
<evidence type="ECO:0000313" key="1">
    <source>
        <dbReference type="EMBL" id="WUT47733.1"/>
    </source>
</evidence>
<keyword evidence="2" id="KW-1185">Reference proteome</keyword>
<gene>
    <name evidence="1" type="ORF">OG929_37890</name>
</gene>
<name>A0ABZ1X899_9ACTN</name>
<dbReference type="EMBL" id="CP109011">
    <property type="protein sequence ID" value="WUT47733.1"/>
    <property type="molecule type" value="Genomic_DNA"/>
</dbReference>
<accession>A0ABZ1X899</accession>
<organism evidence="1 2">
    <name type="scientific">Streptomyces pseudovenezuelae</name>
    <dbReference type="NCBI Taxonomy" id="67350"/>
    <lineage>
        <taxon>Bacteria</taxon>
        <taxon>Bacillati</taxon>
        <taxon>Actinomycetota</taxon>
        <taxon>Actinomycetes</taxon>
        <taxon>Kitasatosporales</taxon>
        <taxon>Streptomycetaceae</taxon>
        <taxon>Streptomyces</taxon>
        <taxon>Streptomyces aurantiacus group</taxon>
    </lineage>
</organism>